<gene>
    <name evidence="3" type="ORF">629</name>
</gene>
<dbReference type="InterPro" id="IPR001482">
    <property type="entry name" value="T2SS/T4SS_dom"/>
</dbReference>
<reference evidence="3 4" key="1">
    <citation type="submission" date="2015-03" db="EMBL/GenBank/DDBJ databases">
        <authorList>
            <person name="Murphy D."/>
        </authorList>
    </citation>
    <scope>NUCLEOTIDE SEQUENCE [LARGE SCALE GENOMIC DNA]</scope>
    <source>
        <strain evidence="3 4">OL-4</strain>
    </source>
</reference>
<dbReference type="InterPro" id="IPR050921">
    <property type="entry name" value="T4SS_GSP_E_ATPase"/>
</dbReference>
<dbReference type="SUPFAM" id="SSF52540">
    <property type="entry name" value="P-loop containing nucleoside triphosphate hydrolases"/>
    <property type="match status" value="1"/>
</dbReference>
<dbReference type="AlphaFoldDB" id="A0A0E4C7V7"/>
<sequence length="411" mass="46363">MTSSSFDYRRKEFVEAIRQDMIRKHGNVFLKLNNSPDAAAYEEAACLIRGELEKGCDRETQDYVIAQLIGLGEIDILLKDPTISEIMINKPDDIRIDRNGQIIKTDLAYDSDQDLVNLSYRITQRCGRKINYSTPLVTARLPDGSRVTITFPPSSVHPTITIRRFPKHVFPTEELLASNFLSEEMVPFFKTAVIGKLNIIVCGGTRTGKTSFIRWLGDFIPHTERIITLEETRELGLTHPHCISLEHSAKASIYDLMLAVLHMRPDRIILGEMLGAESLEFLNAAGTGHEGAISSVHTNYHYKQAAINRMVRAMAHAKVVAPEELRSMIAETIDLLVFIKRYPDGSHNIINVCQVESQNGEPVFQDIFMFRKKEGIHQQVGSLSPDLIARIEDNILEDIPNIPSLRGRYHG</sequence>
<dbReference type="Gene3D" id="3.30.450.380">
    <property type="match status" value="1"/>
</dbReference>
<evidence type="ECO:0000313" key="3">
    <source>
        <dbReference type="EMBL" id="CFX15353.1"/>
    </source>
</evidence>
<dbReference type="PANTHER" id="PTHR30486:SF6">
    <property type="entry name" value="TYPE IV PILUS RETRACTATION ATPASE PILT"/>
    <property type="match status" value="1"/>
</dbReference>
<evidence type="ECO:0000313" key="4">
    <source>
        <dbReference type="Proteomes" id="UP000045545"/>
    </source>
</evidence>
<dbReference type="CDD" id="cd01130">
    <property type="entry name" value="VirB11-like_ATPase"/>
    <property type="match status" value="1"/>
</dbReference>
<protein>
    <submittedName>
        <fullName evidence="3">Type II secretion system protein E</fullName>
    </submittedName>
</protein>
<accession>A0A0E4C7V7</accession>
<dbReference type="RefSeq" id="WP_052729564.1">
    <property type="nucleotide sequence ID" value="NZ_CGIH01000009.1"/>
</dbReference>
<dbReference type="STRING" id="690567.629"/>
<proteinExistence type="inferred from homology"/>
<dbReference type="EMBL" id="CGIH01000009">
    <property type="protein sequence ID" value="CFX15353.1"/>
    <property type="molecule type" value="Genomic_DNA"/>
</dbReference>
<dbReference type="InterPro" id="IPR027417">
    <property type="entry name" value="P-loop_NTPase"/>
</dbReference>
<name>A0A0E4C7V7_9FIRM</name>
<evidence type="ECO:0000256" key="1">
    <source>
        <dbReference type="ARBA" id="ARBA00006611"/>
    </source>
</evidence>
<dbReference type="GO" id="GO:0016887">
    <property type="term" value="F:ATP hydrolysis activity"/>
    <property type="evidence" value="ECO:0007669"/>
    <property type="project" value="InterPro"/>
</dbReference>
<organism evidence="3 4">
    <name type="scientific">Syntrophomonas zehnderi OL-4</name>
    <dbReference type="NCBI Taxonomy" id="690567"/>
    <lineage>
        <taxon>Bacteria</taxon>
        <taxon>Bacillati</taxon>
        <taxon>Bacillota</taxon>
        <taxon>Clostridia</taxon>
        <taxon>Eubacteriales</taxon>
        <taxon>Syntrophomonadaceae</taxon>
        <taxon>Syntrophomonas</taxon>
    </lineage>
</organism>
<dbReference type="PANTHER" id="PTHR30486">
    <property type="entry name" value="TWITCHING MOTILITY PROTEIN PILT"/>
    <property type="match status" value="1"/>
</dbReference>
<evidence type="ECO:0000259" key="2">
    <source>
        <dbReference type="Pfam" id="PF00437"/>
    </source>
</evidence>
<dbReference type="Gene3D" id="3.40.50.300">
    <property type="entry name" value="P-loop containing nucleotide triphosphate hydrolases"/>
    <property type="match status" value="1"/>
</dbReference>
<dbReference type="OrthoDB" id="9810761at2"/>
<dbReference type="Proteomes" id="UP000045545">
    <property type="component" value="Unassembled WGS sequence"/>
</dbReference>
<keyword evidence="4" id="KW-1185">Reference proteome</keyword>
<comment type="similarity">
    <text evidence="1">Belongs to the GSP E family.</text>
</comment>
<feature type="domain" description="Bacterial type II secretion system protein E" evidence="2">
    <location>
        <begin position="73"/>
        <end position="333"/>
    </location>
</feature>
<dbReference type="Pfam" id="PF00437">
    <property type="entry name" value="T2SSE"/>
    <property type="match status" value="1"/>
</dbReference>